<protein>
    <submittedName>
        <fullName evidence="4">Uncharacterized protein LOC18607387</fullName>
    </submittedName>
</protein>
<dbReference type="Gramene" id="Tc02v2_t003360.1">
    <property type="protein sequence ID" value="Tc02v2_p003360.1"/>
    <property type="gene ID" value="Tc02v2_g003360"/>
</dbReference>
<evidence type="ECO:0000259" key="2">
    <source>
        <dbReference type="Pfam" id="PF13837"/>
    </source>
</evidence>
<proteinExistence type="predicted"/>
<evidence type="ECO:0000313" key="3">
    <source>
        <dbReference type="Proteomes" id="UP000694886"/>
    </source>
</evidence>
<reference evidence="3" key="1">
    <citation type="journal article" date="1997" name="Nucleic Acids Res.">
        <title>tRNAscan-SE: a program for improved detection of transfer RNA genes in genomic sequence.</title>
        <authorList>
            <person name="Lowe T.M."/>
            <person name="Eddy S.R."/>
        </authorList>
    </citation>
    <scope>NUCLEOTIDE SEQUENCE [LARGE SCALE GENOMIC DNA]</scope>
    <source>
        <strain evidence="3">r\B97-61/B2</strain>
    </source>
</reference>
<dbReference type="PANTHER" id="PTHR46327:SF10">
    <property type="entry name" value="DNA BINDING TRANSCRIPTION FACTORS, PUTATIVE-RELATED"/>
    <property type="match status" value="1"/>
</dbReference>
<dbReference type="InterPro" id="IPR044822">
    <property type="entry name" value="Myb_DNA-bind_4"/>
</dbReference>
<dbReference type="Pfam" id="PF13837">
    <property type="entry name" value="Myb_DNA-bind_4"/>
    <property type="match status" value="1"/>
</dbReference>
<dbReference type="GeneID" id="18607387"/>
<evidence type="ECO:0000313" key="4">
    <source>
        <dbReference type="RefSeq" id="XP_007041597.2"/>
    </source>
</evidence>
<dbReference type="Gene3D" id="1.10.10.60">
    <property type="entry name" value="Homeodomain-like"/>
    <property type="match status" value="1"/>
</dbReference>
<feature type="region of interest" description="Disordered" evidence="1">
    <location>
        <begin position="164"/>
        <end position="220"/>
    </location>
</feature>
<name>A0AB32VE62_THECC</name>
<accession>A0AB32VE62</accession>
<dbReference type="PANTHER" id="PTHR46327">
    <property type="entry name" value="F16F4.11 PROTEIN-RELATED"/>
    <property type="match status" value="1"/>
</dbReference>
<gene>
    <name evidence="4" type="primary">LOC18607387</name>
</gene>
<reference evidence="4" key="2">
    <citation type="submission" date="2025-08" db="UniProtKB">
        <authorList>
            <consortium name="RefSeq"/>
        </authorList>
    </citation>
    <scope>IDENTIFICATION</scope>
</reference>
<feature type="compositionally biased region" description="Basic and acidic residues" evidence="1">
    <location>
        <begin position="173"/>
        <end position="189"/>
    </location>
</feature>
<sequence length="302" mass="35631">MKFDEECGDGYCDGRKEKRESLWQRVKWTEQMVKLLINVVSYVEEGASSDCMGGVRRKQFMLQRIGKWKCVSKVMVKRGYHVSPQQCEDKFNDLNKRYKRCNDFLGRGTSCKVAENSELLDTKYLSDKAKEEVKKILSSKNLFNEEMCSYHKWNRLHLPHDPEVQRSSHLPLRCRDNKEPNQSRQNKSDDDCDKGQQGAGADDQIEETGDNGGTPRFSELSLKSKSDGLQEQWMAFRLLQLKEQELYIQVQKLELEKQRSKWQRVNWYNNRNLDKMRLENQCMKFENKCLAFELKRKKISSV</sequence>
<dbReference type="AlphaFoldDB" id="A0AB32VE62"/>
<dbReference type="Proteomes" id="UP000694886">
    <property type="component" value="Chromosome 2"/>
</dbReference>
<feature type="domain" description="Myb/SANT-like DNA-binding" evidence="2">
    <location>
        <begin position="25"/>
        <end position="115"/>
    </location>
</feature>
<dbReference type="KEGG" id="tcc:18607387"/>
<evidence type="ECO:0000256" key="1">
    <source>
        <dbReference type="SAM" id="MobiDB-lite"/>
    </source>
</evidence>
<dbReference type="RefSeq" id="XP_007041597.2">
    <property type="nucleotide sequence ID" value="XM_007041535.2"/>
</dbReference>
<organism evidence="3 4">
    <name type="scientific">Theobroma cacao</name>
    <name type="common">Cacao</name>
    <name type="synonym">Cocoa</name>
    <dbReference type="NCBI Taxonomy" id="3641"/>
    <lineage>
        <taxon>Eukaryota</taxon>
        <taxon>Viridiplantae</taxon>
        <taxon>Streptophyta</taxon>
        <taxon>Embryophyta</taxon>
        <taxon>Tracheophyta</taxon>
        <taxon>Spermatophyta</taxon>
        <taxon>Magnoliopsida</taxon>
        <taxon>eudicotyledons</taxon>
        <taxon>Gunneridae</taxon>
        <taxon>Pentapetalae</taxon>
        <taxon>rosids</taxon>
        <taxon>malvids</taxon>
        <taxon>Malvales</taxon>
        <taxon>Malvaceae</taxon>
        <taxon>Byttnerioideae</taxon>
        <taxon>Theobroma</taxon>
    </lineage>
</organism>